<evidence type="ECO:0008006" key="3">
    <source>
        <dbReference type="Google" id="ProtNLM"/>
    </source>
</evidence>
<dbReference type="Proteomes" id="UP001156708">
    <property type="component" value="Unassembled WGS sequence"/>
</dbReference>
<dbReference type="EMBL" id="BSNZ01000003">
    <property type="protein sequence ID" value="GLQ83254.1"/>
    <property type="molecule type" value="Genomic_DNA"/>
</dbReference>
<keyword evidence="2" id="KW-1185">Reference proteome</keyword>
<proteinExistence type="predicted"/>
<dbReference type="SUPFAM" id="SSF51735">
    <property type="entry name" value="NAD(P)-binding Rossmann-fold domains"/>
    <property type="match status" value="1"/>
</dbReference>
<protein>
    <recommendedName>
        <fullName evidence="3">Short-chain dehydrogenase</fullName>
    </recommendedName>
</protein>
<evidence type="ECO:0000313" key="1">
    <source>
        <dbReference type="EMBL" id="GLQ83254.1"/>
    </source>
</evidence>
<dbReference type="AlphaFoldDB" id="A0AA37SEA1"/>
<gene>
    <name evidence="1" type="ORF">GCM10007872_01620</name>
</gene>
<evidence type="ECO:0000313" key="2">
    <source>
        <dbReference type="Proteomes" id="UP001156708"/>
    </source>
</evidence>
<name>A0AA37SEA1_9PROT</name>
<comment type="caution">
    <text evidence="1">The sequence shown here is derived from an EMBL/GenBank/DDBJ whole genome shotgun (WGS) entry which is preliminary data.</text>
</comment>
<reference evidence="2" key="1">
    <citation type="journal article" date="2019" name="Int. J. Syst. Evol. Microbiol.">
        <title>The Global Catalogue of Microorganisms (GCM) 10K type strain sequencing project: providing services to taxonomists for standard genome sequencing and annotation.</title>
        <authorList>
            <consortium name="The Broad Institute Genomics Platform"/>
            <consortium name="The Broad Institute Genome Sequencing Center for Infectious Disease"/>
            <person name="Wu L."/>
            <person name="Ma J."/>
        </authorList>
    </citation>
    <scope>NUCLEOTIDE SEQUENCE [LARGE SCALE GENOMIC DNA]</scope>
    <source>
        <strain evidence="2">NBRC 12467</strain>
    </source>
</reference>
<dbReference type="Gene3D" id="3.40.50.720">
    <property type="entry name" value="NAD(P)-binding Rossmann-like Domain"/>
    <property type="match status" value="1"/>
</dbReference>
<dbReference type="PRINTS" id="PR00081">
    <property type="entry name" value="GDHRDH"/>
</dbReference>
<dbReference type="InterPro" id="IPR002347">
    <property type="entry name" value="SDR_fam"/>
</dbReference>
<sequence>MFTAGAGGRLDNASGAIVGNDAIRLMVEGLAVELAPRARVNAVAPTWTETPLWKNMPAADVQATKERFSNTIPFKRTAEIEEVAQVYIF</sequence>
<dbReference type="Pfam" id="PF13561">
    <property type="entry name" value="adh_short_C2"/>
    <property type="match status" value="1"/>
</dbReference>
<organism evidence="1 2">
    <name type="scientific">Gluconobacter sphaericus NBRC 12467</name>
    <dbReference type="NCBI Taxonomy" id="1307951"/>
    <lineage>
        <taxon>Bacteria</taxon>
        <taxon>Pseudomonadati</taxon>
        <taxon>Pseudomonadota</taxon>
        <taxon>Alphaproteobacteria</taxon>
        <taxon>Acetobacterales</taxon>
        <taxon>Acetobacteraceae</taxon>
        <taxon>Gluconobacter</taxon>
    </lineage>
</organism>
<dbReference type="InterPro" id="IPR036291">
    <property type="entry name" value="NAD(P)-bd_dom_sf"/>
</dbReference>
<accession>A0AA37SEA1</accession>